<gene>
    <name evidence="2" type="ORF">CNMCM7691_007884</name>
</gene>
<keyword evidence="3" id="KW-1185">Reference proteome</keyword>
<reference evidence="2" key="1">
    <citation type="submission" date="2020-06" db="EMBL/GenBank/DDBJ databases">
        <title>Draft genome sequences of strains closely related to Aspergillus parafelis and Aspergillus hiratsukae.</title>
        <authorList>
            <person name="Dos Santos R.A.C."/>
            <person name="Rivero-Menendez O."/>
            <person name="Steenwyk J.L."/>
            <person name="Mead M.E."/>
            <person name="Goldman G.H."/>
            <person name="Alastruey-Izquierdo A."/>
            <person name="Rokas A."/>
        </authorList>
    </citation>
    <scope>NUCLEOTIDE SEQUENCE</scope>
    <source>
        <strain evidence="2">CNM-CM7691</strain>
    </source>
</reference>
<proteinExistence type="predicted"/>
<feature type="region of interest" description="Disordered" evidence="1">
    <location>
        <begin position="1"/>
        <end position="91"/>
    </location>
</feature>
<organism evidence="2 3">
    <name type="scientific">Aspergillus felis</name>
    <dbReference type="NCBI Taxonomy" id="1287682"/>
    <lineage>
        <taxon>Eukaryota</taxon>
        <taxon>Fungi</taxon>
        <taxon>Dikarya</taxon>
        <taxon>Ascomycota</taxon>
        <taxon>Pezizomycotina</taxon>
        <taxon>Eurotiomycetes</taxon>
        <taxon>Eurotiomycetidae</taxon>
        <taxon>Eurotiales</taxon>
        <taxon>Aspergillaceae</taxon>
        <taxon>Aspergillus</taxon>
        <taxon>Aspergillus subgen. Fumigati</taxon>
    </lineage>
</organism>
<accession>A0A8H6V8I2</accession>
<evidence type="ECO:0000313" key="2">
    <source>
        <dbReference type="EMBL" id="KAF7179009.1"/>
    </source>
</evidence>
<evidence type="ECO:0000256" key="1">
    <source>
        <dbReference type="SAM" id="MobiDB-lite"/>
    </source>
</evidence>
<comment type="caution">
    <text evidence="2">The sequence shown here is derived from an EMBL/GenBank/DDBJ whole genome shotgun (WGS) entry which is preliminary data.</text>
</comment>
<dbReference type="Proteomes" id="UP000641853">
    <property type="component" value="Unassembled WGS sequence"/>
</dbReference>
<sequence length="369" mass="41013">MDNDPYTLDPHGDVMLLFPSANKASPSQSMETSSQSFPLASPTTPLVIGTSAPAPDANSVHTSSDPGTLSRQPPTPEVSDAKEEGHRESGVIGMRVSSRHLSLASPVFNRMFNGNWFEGHEIRSEGIAVVIMDIWEVDPTLIIMNIMHGYAPKVPRKVDLDTLAKIAMIVDYYQCRGVVEVFADIWIDQLKGDMPKTFGKAVLQWICIAWVFRKQTEFFAATRVALVESSGMVQTYGLPIPSRVIDTINETRQQAIRDALATIDRVIDDLSSSTHRCSFECSSMLLGALMKFLRLSNLIFPDPSPPYDKLSIGSLTRSMVLFARSPLWEARLSTKGRPEWHNCRLGTLLDPIRQGLESKMNGLKLEDFE</sequence>
<feature type="compositionally biased region" description="Polar residues" evidence="1">
    <location>
        <begin position="59"/>
        <end position="72"/>
    </location>
</feature>
<feature type="compositionally biased region" description="Low complexity" evidence="1">
    <location>
        <begin position="25"/>
        <end position="36"/>
    </location>
</feature>
<protein>
    <recommendedName>
        <fullName evidence="4">BTB domain-containing protein</fullName>
    </recommendedName>
</protein>
<feature type="compositionally biased region" description="Basic and acidic residues" evidence="1">
    <location>
        <begin position="79"/>
        <end position="89"/>
    </location>
</feature>
<evidence type="ECO:0000313" key="3">
    <source>
        <dbReference type="Proteomes" id="UP000641853"/>
    </source>
</evidence>
<dbReference type="EMBL" id="JACBAG010001870">
    <property type="protein sequence ID" value="KAF7179009.1"/>
    <property type="molecule type" value="Genomic_DNA"/>
</dbReference>
<name>A0A8H6V8I2_9EURO</name>
<dbReference type="AlphaFoldDB" id="A0A8H6V8I2"/>
<evidence type="ECO:0008006" key="4">
    <source>
        <dbReference type="Google" id="ProtNLM"/>
    </source>
</evidence>